<evidence type="ECO:0000313" key="2">
    <source>
        <dbReference type="EMBL" id="MBQ0923517.1"/>
    </source>
</evidence>
<dbReference type="InterPro" id="IPR011251">
    <property type="entry name" value="Luciferase-like_dom"/>
</dbReference>
<gene>
    <name evidence="2" type="ORF">KBO27_06155</name>
</gene>
<evidence type="ECO:0000259" key="1">
    <source>
        <dbReference type="Pfam" id="PF00296"/>
    </source>
</evidence>
<feature type="domain" description="Luciferase-like" evidence="1">
    <location>
        <begin position="11"/>
        <end position="306"/>
    </location>
</feature>
<sequence>MYGLTIFNGGYGPERFRRATEIAVAAEQAGFEAVWNGELYSRSATVPMAAIATATDRIAIGSNIAYGVGRTPLMWAAEARDLEELSGGRIILGLGNGTPKMMENWHGVDGAAPAVRMEELIEVLRKLWRLHEGPVHHDGRFYTVHVVPTADVPPPYRERLPIWTAGVNPRMVRAAGKVADGLVGHPMFSAKYIDELVRPELAAGVAAAERSISDVKLMGMVMCSVDEDEQLARRRLAFAIGQYAASRVYDRLFAMHGWSDAQEKIRDAARQGDNEALIAAVPDAAIDQLGVACTPEDVPSRIAKHAEGYDHLNITVPPWGLEPEEAEDATRGIIGAMKGALAGSAVEK</sequence>
<comment type="caution">
    <text evidence="2">The sequence shown here is derived from an EMBL/GenBank/DDBJ whole genome shotgun (WGS) entry which is preliminary data.</text>
</comment>
<dbReference type="InterPro" id="IPR050564">
    <property type="entry name" value="F420-G6PD/mer"/>
</dbReference>
<dbReference type="RefSeq" id="WP_210968961.1">
    <property type="nucleotide sequence ID" value="NZ_JAGPXE010000002.1"/>
</dbReference>
<reference evidence="2 3" key="1">
    <citation type="submission" date="2021-04" db="EMBL/GenBank/DDBJ databases">
        <title>Whole-genome sequencing of Saccharopolyspora endophytica KCTC 19397.</title>
        <authorList>
            <person name="Ay H."/>
            <person name="Saygin H."/>
            <person name="Sahin N."/>
        </authorList>
    </citation>
    <scope>NUCLEOTIDE SEQUENCE [LARGE SCALE GENOMIC DNA]</scope>
    <source>
        <strain evidence="2 3">KCTC 19397</strain>
    </source>
</reference>
<name>A0ABS5DB42_9PSEU</name>
<dbReference type="EMBL" id="JAGPXE010000002">
    <property type="protein sequence ID" value="MBQ0923517.1"/>
    <property type="molecule type" value="Genomic_DNA"/>
</dbReference>
<dbReference type="Pfam" id="PF00296">
    <property type="entry name" value="Bac_luciferase"/>
    <property type="match status" value="1"/>
</dbReference>
<dbReference type="Proteomes" id="UP000674084">
    <property type="component" value="Unassembled WGS sequence"/>
</dbReference>
<evidence type="ECO:0000313" key="3">
    <source>
        <dbReference type="Proteomes" id="UP000674084"/>
    </source>
</evidence>
<proteinExistence type="predicted"/>
<accession>A0ABS5DB42</accession>
<dbReference type="PANTHER" id="PTHR43244:SF2">
    <property type="entry name" value="CONSERVED HYPOTHETICAL ALANINE AND PROLINE-RICH PROTEIN"/>
    <property type="match status" value="1"/>
</dbReference>
<organism evidence="2 3">
    <name type="scientific">Saccharopolyspora endophytica</name>
    <dbReference type="NCBI Taxonomy" id="543886"/>
    <lineage>
        <taxon>Bacteria</taxon>
        <taxon>Bacillati</taxon>
        <taxon>Actinomycetota</taxon>
        <taxon>Actinomycetes</taxon>
        <taxon>Pseudonocardiales</taxon>
        <taxon>Pseudonocardiaceae</taxon>
        <taxon>Saccharopolyspora</taxon>
    </lineage>
</organism>
<keyword evidence="3" id="KW-1185">Reference proteome</keyword>
<protein>
    <submittedName>
        <fullName evidence="2">LLM class flavin-dependent oxidoreductase</fullName>
    </submittedName>
</protein>
<dbReference type="PANTHER" id="PTHR43244">
    <property type="match status" value="1"/>
</dbReference>
<dbReference type="SUPFAM" id="SSF51679">
    <property type="entry name" value="Bacterial luciferase-like"/>
    <property type="match status" value="1"/>
</dbReference>
<dbReference type="Gene3D" id="3.20.20.30">
    <property type="entry name" value="Luciferase-like domain"/>
    <property type="match status" value="1"/>
</dbReference>
<dbReference type="InterPro" id="IPR036661">
    <property type="entry name" value="Luciferase-like_sf"/>
</dbReference>
<dbReference type="CDD" id="cd01097">
    <property type="entry name" value="Tetrahydromethanopterin_reductase"/>
    <property type="match status" value="1"/>
</dbReference>